<dbReference type="InterPro" id="IPR031836">
    <property type="entry name" value="Trans_coact"/>
</dbReference>
<dbReference type="Proteomes" id="UP000240934">
    <property type="component" value="Segment"/>
</dbReference>
<protein>
    <submittedName>
        <fullName evidence="1">Late promoter transcription accessory protein</fullName>
    </submittedName>
</protein>
<evidence type="ECO:0000313" key="1">
    <source>
        <dbReference type="EMBL" id="AUE22851.1"/>
    </source>
</evidence>
<dbReference type="EMBL" id="MG250483">
    <property type="protein sequence ID" value="AUE22851.1"/>
    <property type="molecule type" value="Genomic_DNA"/>
</dbReference>
<accession>A0A2H4YFA5</accession>
<name>A0A2H4YFA5_9CAUD</name>
<dbReference type="Gene3D" id="1.10.10.2850">
    <property type="entry name" value="Phage late-transcription coactivator-like"/>
    <property type="match status" value="1"/>
</dbReference>
<evidence type="ECO:0000313" key="2">
    <source>
        <dbReference type="Proteomes" id="UP000240934"/>
    </source>
</evidence>
<dbReference type="InterPro" id="IPR042071">
    <property type="entry name" value="Trans_coact_sf"/>
</dbReference>
<proteinExistence type="predicted"/>
<sequence>MAEISKIDFSMKVEERAREKELSLIESCLEIAEEMDIDPNDIPKYIYPALKDKIEEEGIESRTIKPTHNATLAFLE</sequence>
<keyword evidence="2" id="KW-1185">Reference proteome</keyword>
<dbReference type="Pfam" id="PF16805">
    <property type="entry name" value="Trans_coact"/>
    <property type="match status" value="1"/>
</dbReference>
<organism evidence="1 2">
    <name type="scientific">Aeromonas phage Ah1</name>
    <dbReference type="NCBI Taxonomy" id="2053701"/>
    <lineage>
        <taxon>Viruses</taxon>
        <taxon>Duplodnaviria</taxon>
        <taxon>Heunggongvirae</taxon>
        <taxon>Uroviricota</taxon>
        <taxon>Caudoviricetes</taxon>
        <taxon>Pantevenvirales</taxon>
        <taxon>Straboviridae</taxon>
        <taxon>Cinqassovirus</taxon>
        <taxon>Cinqassovirus ah1</taxon>
    </lineage>
</organism>
<reference evidence="1 2" key="1">
    <citation type="submission" date="2017-10" db="EMBL/GenBank/DDBJ databases">
        <title>Antibacterial composition for extension of chilled fish shelf life and decreasing of risk of food-borne infections, bacteriophage strains for its preparation.</title>
        <authorList>
            <person name="Zulkarneev E.R."/>
            <person name="Aleshkin A.V."/>
            <person name="Rubalsky O.V."/>
            <person name="Kiseleva I.A."/>
            <person name="Rubalskii E.O."/>
            <person name="Lebedev S.N."/>
        </authorList>
    </citation>
    <scope>NUCLEOTIDE SEQUENCE [LARGE SCALE GENOMIC DNA]</scope>
</reference>
<gene>
    <name evidence="1" type="ORF">Ah1_00333</name>
</gene>